<comment type="caution">
    <text evidence="1">The sequence shown here is derived from an EMBL/GenBank/DDBJ whole genome shotgun (WGS) entry which is preliminary data.</text>
</comment>
<evidence type="ECO:0000313" key="1">
    <source>
        <dbReference type="EMBL" id="KAJ8022611.1"/>
    </source>
</evidence>
<dbReference type="PANTHER" id="PTHR48312">
    <property type="match status" value="1"/>
</dbReference>
<proteinExistence type="predicted"/>
<evidence type="ECO:0000313" key="2">
    <source>
        <dbReference type="Proteomes" id="UP001152320"/>
    </source>
</evidence>
<name>A0A9Q1BCF1_HOLLE</name>
<reference evidence="1" key="1">
    <citation type="submission" date="2021-10" db="EMBL/GenBank/DDBJ databases">
        <title>Tropical sea cucumber genome reveals ecological adaptation and Cuvierian tubules defense mechanism.</title>
        <authorList>
            <person name="Chen T."/>
        </authorList>
    </citation>
    <scope>NUCLEOTIDE SEQUENCE</scope>
    <source>
        <strain evidence="1">Nanhai2018</strain>
        <tissue evidence="1">Muscle</tissue>
    </source>
</reference>
<accession>A0A9Q1BCF1</accession>
<dbReference type="OrthoDB" id="416710at2759"/>
<evidence type="ECO:0008006" key="3">
    <source>
        <dbReference type="Google" id="ProtNLM"/>
    </source>
</evidence>
<protein>
    <recommendedName>
        <fullName evidence="3">Sulfotransferase</fullName>
    </recommendedName>
</protein>
<dbReference type="AlphaFoldDB" id="A0A9Q1BCF1"/>
<dbReference type="Proteomes" id="UP001152320">
    <property type="component" value="Chromosome 20"/>
</dbReference>
<sequence>MNVNAVLGESIAYTENIHKAKMAASSSQEPTRLFLWIVVRSNSTVFTKCMTFVDGVQVWYEPYLACALNDTFYNPEFKKGDKVAEKMRDTLRKNEASEKMKAVREDIRVKVEASSDFIFYQETFKYSWLKEQLEKPEPNKKFVFIKDHSFAIENHMDALPNVPCRHAFLIRHPRQVYTSFKDVISKRVDFDGIPWDKCHVGNEAVFAPVGDLFQIHHRVWKHFQKHCDHEPIIIDGHDLLSHPETILPKFFEKMGIPFKESYLEWEQSPKRTAETWKGSADFVLLEAQVGATVRAVNSSRFIAPKLPRGTPSKEEWTITPELKEYIEAAMPFYEEMYESRLKP</sequence>
<dbReference type="InterPro" id="IPR027417">
    <property type="entry name" value="P-loop_NTPase"/>
</dbReference>
<gene>
    <name evidence="1" type="ORF">HOLleu_37565</name>
</gene>
<dbReference type="PANTHER" id="PTHR48312:SF1">
    <property type="entry name" value="SULFOTRANSFERASE"/>
    <property type="match status" value="1"/>
</dbReference>
<organism evidence="1 2">
    <name type="scientific">Holothuria leucospilota</name>
    <name type="common">Black long sea cucumber</name>
    <name type="synonym">Mertensiothuria leucospilota</name>
    <dbReference type="NCBI Taxonomy" id="206669"/>
    <lineage>
        <taxon>Eukaryota</taxon>
        <taxon>Metazoa</taxon>
        <taxon>Echinodermata</taxon>
        <taxon>Eleutherozoa</taxon>
        <taxon>Echinozoa</taxon>
        <taxon>Holothuroidea</taxon>
        <taxon>Aspidochirotacea</taxon>
        <taxon>Aspidochirotida</taxon>
        <taxon>Holothuriidae</taxon>
        <taxon>Holothuria</taxon>
    </lineage>
</organism>
<dbReference type="Gene3D" id="3.40.50.300">
    <property type="entry name" value="P-loop containing nucleotide triphosphate hydrolases"/>
    <property type="match status" value="1"/>
</dbReference>
<keyword evidence="2" id="KW-1185">Reference proteome</keyword>
<dbReference type="EMBL" id="JAIZAY010000020">
    <property type="protein sequence ID" value="KAJ8022611.1"/>
    <property type="molecule type" value="Genomic_DNA"/>
</dbReference>
<dbReference type="SUPFAM" id="SSF52540">
    <property type="entry name" value="P-loop containing nucleoside triphosphate hydrolases"/>
    <property type="match status" value="1"/>
</dbReference>